<feature type="region of interest" description="Disordered" evidence="1">
    <location>
        <begin position="21"/>
        <end position="109"/>
    </location>
</feature>
<name>A0A4V4H5R7_MUSBA</name>
<sequence>MTEQWLVEAGLSPMPREMVNLRSMSEGRASSVSSALPQTEPRVGSKDAPVDVEASGPRKKSKTCAAKGSDAAATPSRGAATEPTGHVGKSFGRGEAGPNTKVAGKAPREPSIRELCRLSSGSKDEPYQVRAMADLLEGEASDPLVARWGDLIHGE</sequence>
<evidence type="ECO:0000256" key="1">
    <source>
        <dbReference type="SAM" id="MobiDB-lite"/>
    </source>
</evidence>
<reference evidence="2 3" key="1">
    <citation type="journal article" date="2019" name="Nat. Plants">
        <title>Genome sequencing of Musa balbisiana reveals subgenome evolution and function divergence in polyploid bananas.</title>
        <authorList>
            <person name="Yao X."/>
        </authorList>
    </citation>
    <scope>NUCLEOTIDE SEQUENCE [LARGE SCALE GENOMIC DNA]</scope>
    <source>
        <strain evidence="3">cv. DH-PKW</strain>
        <tissue evidence="2">Leaves</tissue>
    </source>
</reference>
<evidence type="ECO:0000313" key="2">
    <source>
        <dbReference type="EMBL" id="THU57026.1"/>
    </source>
</evidence>
<protein>
    <submittedName>
        <fullName evidence="2">Uncharacterized protein</fullName>
    </submittedName>
</protein>
<keyword evidence="3" id="KW-1185">Reference proteome</keyword>
<evidence type="ECO:0000313" key="3">
    <source>
        <dbReference type="Proteomes" id="UP000317650"/>
    </source>
</evidence>
<dbReference type="EMBL" id="PYDT01000007">
    <property type="protein sequence ID" value="THU57026.1"/>
    <property type="molecule type" value="Genomic_DNA"/>
</dbReference>
<accession>A0A4V4H5R7</accession>
<gene>
    <name evidence="2" type="ORF">C4D60_Mb11t23430</name>
</gene>
<feature type="compositionally biased region" description="Polar residues" evidence="1">
    <location>
        <begin position="28"/>
        <end position="37"/>
    </location>
</feature>
<dbReference type="Proteomes" id="UP000317650">
    <property type="component" value="Chromosome 11"/>
</dbReference>
<proteinExistence type="predicted"/>
<dbReference type="AlphaFoldDB" id="A0A4V4H5R7"/>
<comment type="caution">
    <text evidence="2">The sequence shown here is derived from an EMBL/GenBank/DDBJ whole genome shotgun (WGS) entry which is preliminary data.</text>
</comment>
<organism evidence="2 3">
    <name type="scientific">Musa balbisiana</name>
    <name type="common">Banana</name>
    <dbReference type="NCBI Taxonomy" id="52838"/>
    <lineage>
        <taxon>Eukaryota</taxon>
        <taxon>Viridiplantae</taxon>
        <taxon>Streptophyta</taxon>
        <taxon>Embryophyta</taxon>
        <taxon>Tracheophyta</taxon>
        <taxon>Spermatophyta</taxon>
        <taxon>Magnoliopsida</taxon>
        <taxon>Liliopsida</taxon>
        <taxon>Zingiberales</taxon>
        <taxon>Musaceae</taxon>
        <taxon>Musa</taxon>
    </lineage>
</organism>